<dbReference type="RefSeq" id="WP_305749133.1">
    <property type="nucleotide sequence ID" value="NZ_JAUZEE010000003.1"/>
</dbReference>
<organism evidence="2 3">
    <name type="scientific">Leptothrix discophora</name>
    <dbReference type="NCBI Taxonomy" id="89"/>
    <lineage>
        <taxon>Bacteria</taxon>
        <taxon>Pseudomonadati</taxon>
        <taxon>Pseudomonadota</taxon>
        <taxon>Betaproteobacteria</taxon>
        <taxon>Burkholderiales</taxon>
        <taxon>Sphaerotilaceae</taxon>
        <taxon>Leptothrix</taxon>
    </lineage>
</organism>
<name>A0ABT9G272_LEPDI</name>
<dbReference type="EMBL" id="JAUZEE010000003">
    <property type="protein sequence ID" value="MDP4300586.1"/>
    <property type="molecule type" value="Genomic_DNA"/>
</dbReference>
<reference evidence="2 3" key="1">
    <citation type="submission" date="2023-08" db="EMBL/GenBank/DDBJ databases">
        <authorList>
            <person name="Roldan D.M."/>
            <person name="Menes R.J."/>
        </authorList>
    </citation>
    <scope>NUCLEOTIDE SEQUENCE [LARGE SCALE GENOMIC DNA]</scope>
    <source>
        <strain evidence="2 3">CCM 2812</strain>
    </source>
</reference>
<gene>
    <name evidence="2" type="primary">yaaA</name>
    <name evidence="2" type="ORF">Q8X39_08055</name>
</gene>
<accession>A0ABT9G272</accession>
<dbReference type="Proteomes" id="UP001235760">
    <property type="component" value="Unassembled WGS sequence"/>
</dbReference>
<comment type="caution">
    <text evidence="2">The sequence shown here is derived from an EMBL/GenBank/DDBJ whole genome shotgun (WGS) entry which is preliminary data.</text>
</comment>
<dbReference type="PANTHER" id="PTHR30283">
    <property type="entry name" value="PEROXIDE STRESS RESPONSE PROTEIN YAAA"/>
    <property type="match status" value="1"/>
</dbReference>
<evidence type="ECO:0000313" key="3">
    <source>
        <dbReference type="Proteomes" id="UP001235760"/>
    </source>
</evidence>
<dbReference type="HAMAP" id="MF_00652">
    <property type="entry name" value="UPF0246"/>
    <property type="match status" value="1"/>
</dbReference>
<proteinExistence type="inferred from homology"/>
<evidence type="ECO:0000256" key="1">
    <source>
        <dbReference type="HAMAP-Rule" id="MF_00652"/>
    </source>
</evidence>
<dbReference type="PANTHER" id="PTHR30283:SF4">
    <property type="entry name" value="PEROXIDE STRESS RESISTANCE PROTEIN YAAA"/>
    <property type="match status" value="1"/>
</dbReference>
<sequence>MLFVLSPAKSLDYETPTRVNATEPRYMAEAAELIGLLRERSPAQIAELMDLSDPLATLNAARYAAWQPESDRRNSKPAVLAFNGDVYDGLDARTLKPADLRWAQSHLLILSGLYGLLRPLDALQPYRLEMGTRLANARGKDLYDWWGDTISLDLAERLAGQRQPVLVNLASQEYFKAVRRSVLQAAGPVRVIDCVFEDWKDDGYKIISFHAKRARGLMARHAITNRIQRVSQLGDFNLGGYAYAPEVSEPDRLVFRRRQA</sequence>
<dbReference type="Pfam" id="PF03883">
    <property type="entry name" value="H2O2_YaaD"/>
    <property type="match status" value="1"/>
</dbReference>
<protein>
    <recommendedName>
        <fullName evidence="1">UPF0246 protein Q8X39_08055</fullName>
    </recommendedName>
</protein>
<keyword evidence="3" id="KW-1185">Reference proteome</keyword>
<dbReference type="NCBIfam" id="NF002542">
    <property type="entry name" value="PRK02101.1-3"/>
    <property type="match status" value="1"/>
</dbReference>
<evidence type="ECO:0000313" key="2">
    <source>
        <dbReference type="EMBL" id="MDP4300586.1"/>
    </source>
</evidence>
<dbReference type="InterPro" id="IPR005583">
    <property type="entry name" value="YaaA"/>
</dbReference>
<comment type="similarity">
    <text evidence="1">Belongs to the UPF0246 family.</text>
</comment>